<dbReference type="EMBL" id="NMVQ01000047">
    <property type="protein sequence ID" value="OYO16568.1"/>
    <property type="molecule type" value="Genomic_DNA"/>
</dbReference>
<dbReference type="GO" id="GO:1903806">
    <property type="term" value="P:L-isoleucine import across plasma membrane"/>
    <property type="evidence" value="ECO:0007669"/>
    <property type="project" value="TreeGrafter"/>
</dbReference>
<dbReference type="GO" id="GO:0015188">
    <property type="term" value="F:L-isoleucine transmembrane transporter activity"/>
    <property type="evidence" value="ECO:0007669"/>
    <property type="project" value="TreeGrafter"/>
</dbReference>
<gene>
    <name evidence="5" type="ORF">CGZ93_17545</name>
</gene>
<evidence type="ECO:0000256" key="3">
    <source>
        <dbReference type="ARBA" id="ARBA00022840"/>
    </source>
</evidence>
<dbReference type="PROSITE" id="PS50893">
    <property type="entry name" value="ABC_TRANSPORTER_2"/>
    <property type="match status" value="1"/>
</dbReference>
<dbReference type="GO" id="GO:0016887">
    <property type="term" value="F:ATP hydrolysis activity"/>
    <property type="evidence" value="ECO:0007669"/>
    <property type="project" value="InterPro"/>
</dbReference>
<evidence type="ECO:0000256" key="1">
    <source>
        <dbReference type="ARBA" id="ARBA00022448"/>
    </source>
</evidence>
<dbReference type="PANTHER" id="PTHR45772">
    <property type="entry name" value="CONSERVED COMPONENT OF ABC TRANSPORTER FOR NATURAL AMINO ACIDS-RELATED"/>
    <property type="match status" value="1"/>
</dbReference>
<feature type="domain" description="ABC transporter" evidence="4">
    <location>
        <begin position="8"/>
        <end position="254"/>
    </location>
</feature>
<dbReference type="SUPFAM" id="SSF52540">
    <property type="entry name" value="P-loop containing nucleoside triphosphate hydrolases"/>
    <property type="match status" value="1"/>
</dbReference>
<dbReference type="PANTHER" id="PTHR45772:SF7">
    <property type="entry name" value="AMINO ACID ABC TRANSPORTER ATP-BINDING PROTEIN"/>
    <property type="match status" value="1"/>
</dbReference>
<dbReference type="RefSeq" id="WP_094365455.1">
    <property type="nucleotide sequence ID" value="NZ_NMVQ01000047.1"/>
</dbReference>
<comment type="caution">
    <text evidence="5">The sequence shown here is derived from an EMBL/GenBank/DDBJ whole genome shotgun (WGS) entry which is preliminary data.</text>
</comment>
<dbReference type="OrthoDB" id="9802264at2"/>
<sequence length="257" mass="26919">MSESEPLLVGRGLTKHYGGVVALSEVDLHVDAGEILGLVGPNGAGKTTLVDLVTGAQPATAGSLTLQGRPLSGGAARRARAGLARTFQHPLVPDELTVVEAITAGVSARRLHTPWSMVLELLRGMVTGPDRDFQRAAALAAETGITGLDRHCSDLSLGEQRLLEVVRALAQDPQVMLLDEPFAGADPGGIAGIIDAIRQVQQRGHGVILVDHNVDLIADLADRVMLLSEGRVVFDGSPAACLSSAEMKRVYFGGDDD</sequence>
<dbReference type="GO" id="GO:0042941">
    <property type="term" value="P:D-alanine transmembrane transport"/>
    <property type="evidence" value="ECO:0007669"/>
    <property type="project" value="TreeGrafter"/>
</dbReference>
<name>A0A255GL50_9ACTN</name>
<dbReference type="GO" id="GO:0015808">
    <property type="term" value="P:L-alanine transport"/>
    <property type="evidence" value="ECO:0007669"/>
    <property type="project" value="TreeGrafter"/>
</dbReference>
<accession>A0A255GL50</accession>
<keyword evidence="3 5" id="KW-0067">ATP-binding</keyword>
<dbReference type="Pfam" id="PF00005">
    <property type="entry name" value="ABC_tran"/>
    <property type="match status" value="1"/>
</dbReference>
<organism evidence="5 6">
    <name type="scientific">Enemella dayhoffiae</name>
    <dbReference type="NCBI Taxonomy" id="2016507"/>
    <lineage>
        <taxon>Bacteria</taxon>
        <taxon>Bacillati</taxon>
        <taxon>Actinomycetota</taxon>
        <taxon>Actinomycetes</taxon>
        <taxon>Propionibacteriales</taxon>
        <taxon>Propionibacteriaceae</taxon>
        <taxon>Enemella</taxon>
    </lineage>
</organism>
<protein>
    <submittedName>
        <fullName evidence="5">ABC transporter ATP-binding protein</fullName>
    </submittedName>
</protein>
<evidence type="ECO:0000256" key="2">
    <source>
        <dbReference type="ARBA" id="ARBA00022741"/>
    </source>
</evidence>
<evidence type="ECO:0000259" key="4">
    <source>
        <dbReference type="PROSITE" id="PS50893"/>
    </source>
</evidence>
<dbReference type="InterPro" id="IPR017871">
    <property type="entry name" value="ABC_transporter-like_CS"/>
</dbReference>
<dbReference type="GO" id="GO:0005304">
    <property type="term" value="F:L-valine transmembrane transporter activity"/>
    <property type="evidence" value="ECO:0007669"/>
    <property type="project" value="TreeGrafter"/>
</dbReference>
<keyword evidence="6" id="KW-1185">Reference proteome</keyword>
<dbReference type="GO" id="GO:0015192">
    <property type="term" value="F:L-phenylalanine transmembrane transporter activity"/>
    <property type="evidence" value="ECO:0007669"/>
    <property type="project" value="TreeGrafter"/>
</dbReference>
<dbReference type="SMART" id="SM00382">
    <property type="entry name" value="AAA"/>
    <property type="match status" value="1"/>
</dbReference>
<keyword evidence="1" id="KW-0813">Transport</keyword>
<dbReference type="PROSITE" id="PS00211">
    <property type="entry name" value="ABC_TRANSPORTER_1"/>
    <property type="match status" value="1"/>
</dbReference>
<dbReference type="InterPro" id="IPR003439">
    <property type="entry name" value="ABC_transporter-like_ATP-bd"/>
</dbReference>
<dbReference type="GO" id="GO:0005886">
    <property type="term" value="C:plasma membrane"/>
    <property type="evidence" value="ECO:0007669"/>
    <property type="project" value="TreeGrafter"/>
</dbReference>
<keyword evidence="2" id="KW-0547">Nucleotide-binding</keyword>
<dbReference type="GO" id="GO:0005524">
    <property type="term" value="F:ATP binding"/>
    <property type="evidence" value="ECO:0007669"/>
    <property type="project" value="UniProtKB-KW"/>
</dbReference>
<dbReference type="GO" id="GO:1903805">
    <property type="term" value="P:L-valine import across plasma membrane"/>
    <property type="evidence" value="ECO:0007669"/>
    <property type="project" value="TreeGrafter"/>
</dbReference>
<evidence type="ECO:0000313" key="6">
    <source>
        <dbReference type="Proteomes" id="UP000216311"/>
    </source>
</evidence>
<dbReference type="InterPro" id="IPR027417">
    <property type="entry name" value="P-loop_NTPase"/>
</dbReference>
<evidence type="ECO:0000313" key="5">
    <source>
        <dbReference type="EMBL" id="OYO16568.1"/>
    </source>
</evidence>
<dbReference type="AlphaFoldDB" id="A0A255GL50"/>
<dbReference type="Proteomes" id="UP000216311">
    <property type="component" value="Unassembled WGS sequence"/>
</dbReference>
<reference evidence="5 6" key="1">
    <citation type="submission" date="2017-07" db="EMBL/GenBank/DDBJ databases">
        <title>Draft whole genome sequences of clinical Proprionibacteriaceae strains.</title>
        <authorList>
            <person name="Bernier A.-M."/>
            <person name="Bernard K."/>
            <person name="Domingo M.-C."/>
        </authorList>
    </citation>
    <scope>NUCLEOTIDE SEQUENCE [LARGE SCALE GENOMIC DNA]</scope>
    <source>
        <strain evidence="5 6">NML 130396</strain>
    </source>
</reference>
<dbReference type="InterPro" id="IPR051120">
    <property type="entry name" value="ABC_AA/LPS_Transport"/>
</dbReference>
<dbReference type="Gene3D" id="3.40.50.300">
    <property type="entry name" value="P-loop containing nucleotide triphosphate hydrolases"/>
    <property type="match status" value="1"/>
</dbReference>
<proteinExistence type="predicted"/>
<dbReference type="InterPro" id="IPR003593">
    <property type="entry name" value="AAA+_ATPase"/>
</dbReference>